<dbReference type="Pfam" id="PF20419">
    <property type="entry name" value="DUF6701"/>
    <property type="match status" value="1"/>
</dbReference>
<reference evidence="3" key="1">
    <citation type="submission" date="2020-03" db="EMBL/GenBank/DDBJ databases">
        <title>Five strains of Vibrio campbellii isolated from Mariana Trench.</title>
        <authorList>
            <person name="Liang J."/>
            <person name="Zhang X.-H."/>
        </authorList>
    </citation>
    <scope>NUCLEOTIDE SEQUENCE</scope>
    <source>
        <strain evidence="3">LJC014</strain>
    </source>
</reference>
<protein>
    <recommendedName>
        <fullName evidence="2">DUF6701 domain-containing protein</fullName>
    </recommendedName>
</protein>
<feature type="chain" id="PRO_5041963100" description="DUF6701 domain-containing protein" evidence="1">
    <location>
        <begin position="18"/>
        <end position="1478"/>
    </location>
</feature>
<feature type="domain" description="DUF6701" evidence="2">
    <location>
        <begin position="888"/>
        <end position="1472"/>
    </location>
</feature>
<keyword evidence="1" id="KW-0732">Signal</keyword>
<name>A0AAE9SQA3_9VIBR</name>
<dbReference type="InterPro" id="IPR046524">
    <property type="entry name" value="DUF6701"/>
</dbReference>
<gene>
    <name evidence="3" type="ORF">HB761_09510</name>
</gene>
<dbReference type="EMBL" id="CP050467">
    <property type="protein sequence ID" value="UTZ28090.1"/>
    <property type="molecule type" value="Genomic_DNA"/>
</dbReference>
<dbReference type="InterPro" id="IPR013320">
    <property type="entry name" value="ConA-like_dom_sf"/>
</dbReference>
<proteinExistence type="predicted"/>
<evidence type="ECO:0000256" key="1">
    <source>
        <dbReference type="SAM" id="SignalP"/>
    </source>
</evidence>
<dbReference type="SUPFAM" id="SSF49899">
    <property type="entry name" value="Concanavalin A-like lectins/glucanases"/>
    <property type="match status" value="1"/>
</dbReference>
<evidence type="ECO:0000259" key="2">
    <source>
        <dbReference type="Pfam" id="PF20419"/>
    </source>
</evidence>
<accession>A0AAE9SQA3</accession>
<evidence type="ECO:0000313" key="3">
    <source>
        <dbReference type="EMBL" id="UTZ28090.1"/>
    </source>
</evidence>
<evidence type="ECO:0000313" key="4">
    <source>
        <dbReference type="Proteomes" id="UP001058687"/>
    </source>
</evidence>
<organism evidence="3 4">
    <name type="scientific">Vibrio campbellii</name>
    <dbReference type="NCBI Taxonomy" id="680"/>
    <lineage>
        <taxon>Bacteria</taxon>
        <taxon>Pseudomonadati</taxon>
        <taxon>Pseudomonadota</taxon>
        <taxon>Gammaproteobacteria</taxon>
        <taxon>Vibrionales</taxon>
        <taxon>Vibrionaceae</taxon>
        <taxon>Vibrio</taxon>
    </lineage>
</organism>
<feature type="signal peptide" evidence="1">
    <location>
        <begin position="1"/>
        <end position="17"/>
    </location>
</feature>
<sequence>MMFGALTYSLLSAQSLAGVMYDLTPRWSWSDNEYVAWNSPCPNNGYYTSNYSTYVCTVGVNLNYGDSIVAGPYVSQLYLDRYSSFGGNNTIGSSNRNLSLNLDRNSFSARNLYIHGSIDNGGYINLTDATVSRFIRSSNNDVVFDNVNVGESVIAQKHINGANSDVGGYVDSYAGGVTLNNVDVGSYIEARDQIKTTNGDVGGHISSSHGGIQTVSNSTHLISGYVSAQESIKVTNYRINQYIFSEDYVQLNNTNVNGDVTSRSSGNPAVEVLNNSSVSGDITAKGFIRVSDSSVSGDIDNTQGRNQSMAINSSQIGGDIAAKGYVDVQSSQVSGTVSSANEGGRIEHSKVKGDVNVKEYLHVINNSYICGEASSSGDGANINNSFVGDDVSTKKYLHVTNASVFGTVSTKNTGMALSGAKILADMKAVGFPNNKYVSISNNSTLCGQLNSSYYYNGNLVAFCGLNDPSCNSSQSKGECPVNVSSGSGYDDFYEFCGTTPPDPEPTQCNLLPMETFSSSNVDNWSVIGYGSSVKPHVVNGRFRLNDNRTRQATASAYNYLFPSDENYLEIEFDHFAYGGGYNGADGVALVISDANVPPQTGAFGGPLGYGMKLHKNHSDEVSHDVEGFAGGWLGIGIDEYGNFYREGGENLASHGSANSVGVRGAGIKDNNGKWLKGYKYIKGKQFNQSLDNRSSTPHRYKVILNSRNSGAITLSVQRKVGVNGQWHTVISNFDVLTEGNFNYIPENFRISVTASTGALTNTHEMDNFQVCADKYQKITEGIHHFEFDYAGTGSICQASEVTLRACMDPSCSKTYPSSVLSSNPGATVDPVTVSLLPQSDSLVAWEGGDRVTFSDSVSLKLQAFQSGSAKLGIASSSVPQFGFDGAKCRIAGGPLSEQNCNIVFNSAALGVTVPDKVAGKPFFNTKGQAQYSNQRSPYLEFCSSPSQQGGNGENRDVQLSIERIEPTSNAVSVPAYVSFKKRDGSFSNEVTVGTNTVEVADVYFNKHGKAYFNLKYPEAGKVALKAKIKDEKDSLGQNSFVSFPAYLKLTVDGGLCGSGSCSQKLVAAGEEFTMKVTAYQFGDDKKPAQNYQQSGLTISHKVSYPQFDSAIPGTLGTTTYEHINLTNGTGSVMQTVSEVGAFDFTITPPETYLGSKAFTITPAEENIGRFYPKYFRVDEAKGNQWAYPHQENFAYMKQGFGVEAFYVEALNADKGALTNYAFFSSGLQAKFGLKDTSPYQPRFILNKTYTGTWVNNGAAYVTSRSLGKFTGSTTDGLELLKGSGSSYPDGPLNFNENAKDTAISIKSADANKDPVSIDGSEGLLPTQPDIRFGRVDLDDVGGNQGKELRVPLRVEYWDGSRFITNSDDSQTNVKGVTADQKHIWPTGVGAVPKAVTLGAGGEVASGHSRSVTAKEAEPYRQQTRVWLNLEGGGNSLPWLKYDWDKDGYEENPSSVVTFGIHRGNDRVIYRGEPGLTGQ</sequence>
<dbReference type="Proteomes" id="UP001058687">
    <property type="component" value="Chromosome 1"/>
</dbReference>